<comment type="caution">
    <text evidence="1">The sequence shown here is derived from an EMBL/GenBank/DDBJ whole genome shotgun (WGS) entry which is preliminary data.</text>
</comment>
<name>A0ABR1LMZ5_9PEZI</name>
<reference evidence="1 2" key="1">
    <citation type="submission" date="2024-04" db="EMBL/GenBank/DDBJ databases">
        <title>Phyllosticta paracitricarpa is synonymous to the EU quarantine fungus P. citricarpa based on phylogenomic analyses.</title>
        <authorList>
            <consortium name="Lawrence Berkeley National Laboratory"/>
            <person name="Van ingen-buijs V.A."/>
            <person name="Van westerhoven A.C."/>
            <person name="Haridas S."/>
            <person name="Skiadas P."/>
            <person name="Martin F."/>
            <person name="Groenewald J.Z."/>
            <person name="Crous P.W."/>
            <person name="Seidl M.F."/>
        </authorList>
    </citation>
    <scope>NUCLEOTIDE SEQUENCE [LARGE SCALE GENOMIC DNA]</scope>
    <source>
        <strain evidence="1 2">CPC 17464</strain>
    </source>
</reference>
<dbReference type="GeneID" id="92028853"/>
<sequence length="190" mass="21498">MYYINKSSLLCVAGHLSAPARIFGETWSRRISWRSSHDVKLPWLISRVARSTLPRGCPPTHSTPKKHFQPHLLYLSPSFLCRALLPHVGQLVDPLVAGLGWTPSTQSLDWTHYSRPTAPCVDPVLDRPCRCQHVYLRCLGWRNDLGTEAFYPVLLRACDGATRRRTAWMTAPFRNLSRLHFCLSGHLGAA</sequence>
<dbReference type="Proteomes" id="UP001360953">
    <property type="component" value="Unassembled WGS sequence"/>
</dbReference>
<protein>
    <submittedName>
        <fullName evidence="1">Uncharacterized protein</fullName>
    </submittedName>
</protein>
<proteinExistence type="predicted"/>
<dbReference type="EMBL" id="JBBPEH010000007">
    <property type="protein sequence ID" value="KAK7536105.1"/>
    <property type="molecule type" value="Genomic_DNA"/>
</dbReference>
<evidence type="ECO:0000313" key="2">
    <source>
        <dbReference type="Proteomes" id="UP001360953"/>
    </source>
</evidence>
<gene>
    <name evidence="1" type="ORF">J3D65DRAFT_403660</name>
</gene>
<dbReference type="RefSeq" id="XP_066654521.1">
    <property type="nucleotide sequence ID" value="XM_066795947.1"/>
</dbReference>
<keyword evidence="2" id="KW-1185">Reference proteome</keyword>
<accession>A0ABR1LMZ5</accession>
<organism evidence="1 2">
    <name type="scientific">Phyllosticta citribraziliensis</name>
    <dbReference type="NCBI Taxonomy" id="989973"/>
    <lineage>
        <taxon>Eukaryota</taxon>
        <taxon>Fungi</taxon>
        <taxon>Dikarya</taxon>
        <taxon>Ascomycota</taxon>
        <taxon>Pezizomycotina</taxon>
        <taxon>Dothideomycetes</taxon>
        <taxon>Dothideomycetes incertae sedis</taxon>
        <taxon>Botryosphaeriales</taxon>
        <taxon>Phyllostictaceae</taxon>
        <taxon>Phyllosticta</taxon>
    </lineage>
</organism>
<evidence type="ECO:0000313" key="1">
    <source>
        <dbReference type="EMBL" id="KAK7536105.1"/>
    </source>
</evidence>